<dbReference type="AlphaFoldDB" id="A0A9W9HX14"/>
<dbReference type="InterPro" id="IPR000626">
    <property type="entry name" value="Ubiquitin-like_dom"/>
</dbReference>
<reference evidence="3" key="1">
    <citation type="submission" date="2022-11" db="EMBL/GenBank/DDBJ databases">
        <authorList>
            <person name="Petersen C."/>
        </authorList>
    </citation>
    <scope>NUCLEOTIDE SEQUENCE</scope>
    <source>
        <strain evidence="3">IBT 26290</strain>
    </source>
</reference>
<accession>A0A9W9HX14</accession>
<dbReference type="OrthoDB" id="3365399at2759"/>
<comment type="caution">
    <text evidence="3">The sequence shown here is derived from an EMBL/GenBank/DDBJ whole genome shotgun (WGS) entry which is preliminary data.</text>
</comment>
<dbReference type="SUPFAM" id="SSF54236">
    <property type="entry name" value="Ubiquitin-like"/>
    <property type="match status" value="1"/>
</dbReference>
<evidence type="ECO:0000313" key="4">
    <source>
        <dbReference type="Proteomes" id="UP001149163"/>
    </source>
</evidence>
<name>A0A9W9HX14_9EURO</name>
<dbReference type="Pfam" id="PF11976">
    <property type="entry name" value="Rad60-SLD"/>
    <property type="match status" value="1"/>
</dbReference>
<evidence type="ECO:0000259" key="2">
    <source>
        <dbReference type="PROSITE" id="PS50053"/>
    </source>
</evidence>
<evidence type="ECO:0000313" key="3">
    <source>
        <dbReference type="EMBL" id="KAJ5157566.1"/>
    </source>
</evidence>
<dbReference type="GeneID" id="81429966"/>
<proteinExistence type="predicted"/>
<feature type="compositionally biased region" description="Basic and acidic residues" evidence="1">
    <location>
        <begin position="133"/>
        <end position="153"/>
    </location>
</feature>
<dbReference type="CDD" id="cd17080">
    <property type="entry name" value="Ubl_SLD2_Esc2_like"/>
    <property type="match status" value="1"/>
</dbReference>
<reference evidence="3" key="2">
    <citation type="journal article" date="2023" name="IMA Fungus">
        <title>Comparative genomic study of the Penicillium genus elucidates a diverse pangenome and 15 lateral gene transfer events.</title>
        <authorList>
            <person name="Petersen C."/>
            <person name="Sorensen T."/>
            <person name="Nielsen M.R."/>
            <person name="Sondergaard T.E."/>
            <person name="Sorensen J.L."/>
            <person name="Fitzpatrick D.A."/>
            <person name="Frisvad J.C."/>
            <person name="Nielsen K.L."/>
        </authorList>
    </citation>
    <scope>NUCLEOTIDE SEQUENCE</scope>
    <source>
        <strain evidence="3">IBT 26290</strain>
    </source>
</reference>
<dbReference type="InterPro" id="IPR029071">
    <property type="entry name" value="Ubiquitin-like_domsf"/>
</dbReference>
<keyword evidence="4" id="KW-1185">Reference proteome</keyword>
<evidence type="ECO:0000256" key="1">
    <source>
        <dbReference type="SAM" id="MobiDB-lite"/>
    </source>
</evidence>
<feature type="region of interest" description="Disordered" evidence="1">
    <location>
        <begin position="1"/>
        <end position="176"/>
    </location>
</feature>
<feature type="compositionally biased region" description="Polar residues" evidence="1">
    <location>
        <begin position="123"/>
        <end position="132"/>
    </location>
</feature>
<feature type="compositionally biased region" description="Polar residues" evidence="1">
    <location>
        <begin position="154"/>
        <end position="166"/>
    </location>
</feature>
<feature type="compositionally biased region" description="Basic and acidic residues" evidence="1">
    <location>
        <begin position="1"/>
        <end position="21"/>
    </location>
</feature>
<dbReference type="EMBL" id="JAPQKN010000006">
    <property type="protein sequence ID" value="KAJ5157566.1"/>
    <property type="molecule type" value="Genomic_DNA"/>
</dbReference>
<gene>
    <name evidence="3" type="ORF">N7482_008666</name>
</gene>
<dbReference type="PROSITE" id="PS50053">
    <property type="entry name" value="UBIQUITIN_2"/>
    <property type="match status" value="1"/>
</dbReference>
<dbReference type="SMART" id="SM00213">
    <property type="entry name" value="UBQ"/>
    <property type="match status" value="1"/>
</dbReference>
<feature type="compositionally biased region" description="Basic and acidic residues" evidence="1">
    <location>
        <begin position="38"/>
        <end position="64"/>
    </location>
</feature>
<organism evidence="3 4">
    <name type="scientific">Penicillium canariense</name>
    <dbReference type="NCBI Taxonomy" id="189055"/>
    <lineage>
        <taxon>Eukaryota</taxon>
        <taxon>Fungi</taxon>
        <taxon>Dikarya</taxon>
        <taxon>Ascomycota</taxon>
        <taxon>Pezizomycotina</taxon>
        <taxon>Eurotiomycetes</taxon>
        <taxon>Eurotiomycetidae</taxon>
        <taxon>Eurotiales</taxon>
        <taxon>Aspergillaceae</taxon>
        <taxon>Penicillium</taxon>
    </lineage>
</organism>
<feature type="region of interest" description="Disordered" evidence="1">
    <location>
        <begin position="280"/>
        <end position="307"/>
    </location>
</feature>
<dbReference type="Proteomes" id="UP001149163">
    <property type="component" value="Unassembled WGS sequence"/>
</dbReference>
<protein>
    <recommendedName>
        <fullName evidence="2">Ubiquitin-like domain-containing protein</fullName>
    </recommendedName>
</protein>
<feature type="domain" description="Ubiquitin-like" evidence="2">
    <location>
        <begin position="309"/>
        <end position="381"/>
    </location>
</feature>
<dbReference type="RefSeq" id="XP_056540555.1">
    <property type="nucleotide sequence ID" value="XM_056690790.1"/>
</dbReference>
<sequence length="381" mass="42165">MERGGEAGRFVGAERDTDKIPKALASEFAENTTSEPSEESREPKRPRISDGEEKTKKKMEKLELDVANTPLLVEQTELGAHHKRPISPRGSRPESAELDEDGLQPSVNSCPSHGHSIGGPSTIHPNVPSSPKSPDDASQQRRQRVESTARDTIRNSPSRYSTTVTTHPPAHPLSPPMDNPIVHILITSEIPNTKPLLAQRKMSQALKDVRLAWCERQGFTPEATSSVHLTWRGRRVFDVTTCRSLGIKMDKTPAAIDDDPLTDQIQLQIHMEAVTNDPLLLNRPGSSLDAGDPSPARRSPGEEQHDEPMKLILRSPGLDDFKIKARPKTSVSKLISAFRDRQNIRMDQTVSLLFDGDRLDPNTCLGDHDIADLDMVEVLVK</sequence>
<dbReference type="Gene3D" id="3.10.20.90">
    <property type="entry name" value="Phosphatidylinositol 3-kinase Catalytic Subunit, Chain A, domain 1"/>
    <property type="match status" value="1"/>
</dbReference>
<dbReference type="InterPro" id="IPR022617">
    <property type="entry name" value="Rad60/SUMO-like_dom"/>
</dbReference>